<feature type="compositionally biased region" description="Polar residues" evidence="4">
    <location>
        <begin position="482"/>
        <end position="492"/>
    </location>
</feature>
<dbReference type="PANTHER" id="PTHR22847:SF746">
    <property type="entry name" value="OS01G0185400 PROTEIN"/>
    <property type="match status" value="1"/>
</dbReference>
<keyword evidence="1 3" id="KW-0853">WD repeat</keyword>
<dbReference type="InterPro" id="IPR019775">
    <property type="entry name" value="WD40_repeat_CS"/>
</dbReference>
<dbReference type="EMBL" id="CAMGYJ010000008">
    <property type="protein sequence ID" value="CAI0453539.1"/>
    <property type="molecule type" value="Genomic_DNA"/>
</dbReference>
<dbReference type="SMART" id="SM00320">
    <property type="entry name" value="WD40"/>
    <property type="match status" value="4"/>
</dbReference>
<evidence type="ECO:0000256" key="4">
    <source>
        <dbReference type="SAM" id="MobiDB-lite"/>
    </source>
</evidence>
<dbReference type="InterPro" id="IPR001680">
    <property type="entry name" value="WD40_rpt"/>
</dbReference>
<feature type="repeat" description="WD" evidence="3">
    <location>
        <begin position="246"/>
        <end position="288"/>
    </location>
</feature>
<keyword evidence="6" id="KW-1185">Reference proteome</keyword>
<evidence type="ECO:0000256" key="3">
    <source>
        <dbReference type="PROSITE-ProRule" id="PRU00221"/>
    </source>
</evidence>
<dbReference type="PROSITE" id="PS50082">
    <property type="entry name" value="WD_REPEATS_2"/>
    <property type="match status" value="1"/>
</dbReference>
<dbReference type="SUPFAM" id="SSF50978">
    <property type="entry name" value="WD40 repeat-like"/>
    <property type="match status" value="1"/>
</dbReference>
<dbReference type="PROSITE" id="PS00678">
    <property type="entry name" value="WD_REPEATS_1"/>
    <property type="match status" value="1"/>
</dbReference>
<reference evidence="5" key="1">
    <citation type="submission" date="2022-08" db="EMBL/GenBank/DDBJ databases">
        <authorList>
            <person name="Gutierrez-Valencia J."/>
        </authorList>
    </citation>
    <scope>NUCLEOTIDE SEQUENCE</scope>
</reference>
<dbReference type="Pfam" id="PF00400">
    <property type="entry name" value="WD40"/>
    <property type="match status" value="4"/>
</dbReference>
<comment type="caution">
    <text evidence="5">The sequence shown here is derived from an EMBL/GenBank/DDBJ whole genome shotgun (WGS) entry which is preliminary data.</text>
</comment>
<proteinExistence type="predicted"/>
<evidence type="ECO:0000256" key="2">
    <source>
        <dbReference type="ARBA" id="ARBA00022737"/>
    </source>
</evidence>
<dbReference type="SUPFAM" id="SSF81383">
    <property type="entry name" value="F-box domain"/>
    <property type="match status" value="1"/>
</dbReference>
<feature type="region of interest" description="Disordered" evidence="4">
    <location>
        <begin position="474"/>
        <end position="503"/>
    </location>
</feature>
<dbReference type="InterPro" id="IPR015943">
    <property type="entry name" value="WD40/YVTN_repeat-like_dom_sf"/>
</dbReference>
<evidence type="ECO:0000256" key="1">
    <source>
        <dbReference type="ARBA" id="ARBA00022574"/>
    </source>
</evidence>
<dbReference type="PANTHER" id="PTHR22847">
    <property type="entry name" value="WD40 REPEAT PROTEIN"/>
    <property type="match status" value="1"/>
</dbReference>
<sequence>MAEPSPSPPPPNSTTITDLSVDSLAHCANYLTLHDLSNFSISCKYLNGVAHSDSVWQRLFREQWPHVVRPNLSDNSGVREAYLARKAAVQQFRFADPLVADFYTEAKPFDHILLDEDDIIYSQGNVIQMMGISSLLRGRDSITRLSDHGARITCMRVFSLDLRNAAQRKQRVLVTSSCDHSIRVWWKGFCQRCLRGHNGPVSCLTDRFLGDGSSTVLASGGEDCTVRFWSIGSSGKRGQHALKATLYGHEKPIKQMSVAEHNSSLLVSISKDSKVRLWDTTTSSAARSSCCLGMVSVPGGAPVDMKCNESLLYVASGSSVVTIDLRTMRKVATPAICQPNLLSFAMVPSKPLICTGGMGKSLIWDIRRNQETLKPQPVVELEGHNGSVTKLHADRYKIVTGGPHDRFIHVWEAGTGTPTNSFVCSDHEDAEETSSGCLGMAVDRARIATATTGEGHGLIRYRDFFNATCPVSRVDDHDENSSKFWDQQSYGDSSGDVDGAVLK</sequence>
<dbReference type="InterPro" id="IPR036047">
    <property type="entry name" value="F-box-like_dom_sf"/>
</dbReference>
<organism evidence="5 6">
    <name type="scientific">Linum tenue</name>
    <dbReference type="NCBI Taxonomy" id="586396"/>
    <lineage>
        <taxon>Eukaryota</taxon>
        <taxon>Viridiplantae</taxon>
        <taxon>Streptophyta</taxon>
        <taxon>Embryophyta</taxon>
        <taxon>Tracheophyta</taxon>
        <taxon>Spermatophyta</taxon>
        <taxon>Magnoliopsida</taxon>
        <taxon>eudicotyledons</taxon>
        <taxon>Gunneridae</taxon>
        <taxon>Pentapetalae</taxon>
        <taxon>rosids</taxon>
        <taxon>fabids</taxon>
        <taxon>Malpighiales</taxon>
        <taxon>Linaceae</taxon>
        <taxon>Linum</taxon>
    </lineage>
</organism>
<name>A0AAV0N4M6_9ROSI</name>
<dbReference type="PROSITE" id="PS50294">
    <property type="entry name" value="WD_REPEATS_REGION"/>
    <property type="match status" value="1"/>
</dbReference>
<evidence type="ECO:0000313" key="5">
    <source>
        <dbReference type="EMBL" id="CAI0453539.1"/>
    </source>
</evidence>
<dbReference type="Proteomes" id="UP001154282">
    <property type="component" value="Unassembled WGS sequence"/>
</dbReference>
<dbReference type="Gene3D" id="2.130.10.10">
    <property type="entry name" value="YVTN repeat-like/Quinoprotein amine dehydrogenase"/>
    <property type="match status" value="2"/>
</dbReference>
<dbReference type="GO" id="GO:1990234">
    <property type="term" value="C:transferase complex"/>
    <property type="evidence" value="ECO:0007669"/>
    <property type="project" value="UniProtKB-ARBA"/>
</dbReference>
<dbReference type="AlphaFoldDB" id="A0AAV0N4M6"/>
<dbReference type="Gene3D" id="1.20.1280.50">
    <property type="match status" value="1"/>
</dbReference>
<accession>A0AAV0N4M6</accession>
<keyword evidence="2" id="KW-0677">Repeat</keyword>
<dbReference type="InterPro" id="IPR036322">
    <property type="entry name" value="WD40_repeat_dom_sf"/>
</dbReference>
<dbReference type="InterPro" id="IPR020472">
    <property type="entry name" value="WD40_PAC1"/>
</dbReference>
<dbReference type="PRINTS" id="PR00320">
    <property type="entry name" value="GPROTEINBRPT"/>
</dbReference>
<gene>
    <name evidence="5" type="ORF">LITE_LOCUS31626</name>
</gene>
<evidence type="ECO:0000313" key="6">
    <source>
        <dbReference type="Proteomes" id="UP001154282"/>
    </source>
</evidence>
<protein>
    <submittedName>
        <fullName evidence="5">Uncharacterized protein</fullName>
    </submittedName>
</protein>